<gene>
    <name evidence="2" type="ORF">N7U62_03965</name>
</gene>
<name>A0ABT3CQA3_9BACT</name>
<dbReference type="EMBL" id="JAOYOD010000001">
    <property type="protein sequence ID" value="MCV9385802.1"/>
    <property type="molecule type" value="Genomic_DNA"/>
</dbReference>
<evidence type="ECO:0000256" key="1">
    <source>
        <dbReference type="SAM" id="SignalP"/>
    </source>
</evidence>
<proteinExistence type="predicted"/>
<feature type="signal peptide" evidence="1">
    <location>
        <begin position="1"/>
        <end position="24"/>
    </location>
</feature>
<dbReference type="Proteomes" id="UP001300692">
    <property type="component" value="Unassembled WGS sequence"/>
</dbReference>
<sequence>MKHNKLFSMALAATMMLIGSVAMGQIETPAPSPAGKSYTKVGLTDIEISYFRPQMKGRKIFGEGNDYLVPFGQRWRAGANSGTVISFSTDVKVAGTDVKAGEYLLFLAPGAKEWEVILYSDKSLGANVGGIEDEKIAAKAMIEAGKLSETVEALTYQIADLSADSKSANIQMAWENTVLNIPVTVDFDDAVMKAIAANTKVNPGNLITAARYYYDTNRDLDQALAWVNTYLAEGDNGKQFWNLYLKAQILAKKGDKKEAIKVAKESKELAANFPSGDFGYVKRNEDLIASLK</sequence>
<evidence type="ECO:0000313" key="3">
    <source>
        <dbReference type="Proteomes" id="UP001300692"/>
    </source>
</evidence>
<keyword evidence="1" id="KW-0732">Signal</keyword>
<dbReference type="Gene3D" id="1.25.40.10">
    <property type="entry name" value="Tetratricopeptide repeat domain"/>
    <property type="match status" value="1"/>
</dbReference>
<comment type="caution">
    <text evidence="2">The sequence shown here is derived from an EMBL/GenBank/DDBJ whole genome shotgun (WGS) entry which is preliminary data.</text>
</comment>
<accession>A0ABT3CQA3</accession>
<dbReference type="RefSeq" id="WP_264136585.1">
    <property type="nucleotide sequence ID" value="NZ_JAOYOD010000001.1"/>
</dbReference>
<reference evidence="2 3" key="1">
    <citation type="submission" date="2022-10" db="EMBL/GenBank/DDBJ databases">
        <title>Comparative genomics and taxonomic characterization of three novel marine species of genus Reichenbachiella exhibiting antioxidant and polysaccharide degradation activities.</title>
        <authorList>
            <person name="Muhammad N."/>
            <person name="Lee Y.-J."/>
            <person name="Ko J."/>
            <person name="Kim S.-G."/>
        </authorList>
    </citation>
    <scope>NUCLEOTIDE SEQUENCE [LARGE SCALE GENOMIC DNA]</scope>
    <source>
        <strain evidence="2 3">ABR2-5</strain>
    </source>
</reference>
<dbReference type="InterPro" id="IPR021314">
    <property type="entry name" value="DUF2911"/>
</dbReference>
<dbReference type="Pfam" id="PF11138">
    <property type="entry name" value="DUF2911"/>
    <property type="match status" value="1"/>
</dbReference>
<protein>
    <submittedName>
        <fullName evidence="2">DUF2911 domain-containing protein</fullName>
    </submittedName>
</protein>
<evidence type="ECO:0000313" key="2">
    <source>
        <dbReference type="EMBL" id="MCV9385802.1"/>
    </source>
</evidence>
<dbReference type="InterPro" id="IPR011990">
    <property type="entry name" value="TPR-like_helical_dom_sf"/>
</dbReference>
<organism evidence="2 3">
    <name type="scientific">Reichenbachiella ulvae</name>
    <dbReference type="NCBI Taxonomy" id="2980104"/>
    <lineage>
        <taxon>Bacteria</taxon>
        <taxon>Pseudomonadati</taxon>
        <taxon>Bacteroidota</taxon>
        <taxon>Cytophagia</taxon>
        <taxon>Cytophagales</taxon>
        <taxon>Reichenbachiellaceae</taxon>
        <taxon>Reichenbachiella</taxon>
    </lineage>
</organism>
<feature type="chain" id="PRO_5046192235" evidence="1">
    <location>
        <begin position="25"/>
        <end position="292"/>
    </location>
</feature>
<dbReference type="SUPFAM" id="SSF81901">
    <property type="entry name" value="HCP-like"/>
    <property type="match status" value="1"/>
</dbReference>
<keyword evidence="3" id="KW-1185">Reference proteome</keyword>